<dbReference type="InterPro" id="IPR050288">
    <property type="entry name" value="Cellulose_deg_GH3"/>
</dbReference>
<dbReference type="Pfam" id="PF00933">
    <property type="entry name" value="Glyco_hydro_3"/>
    <property type="match status" value="1"/>
</dbReference>
<accession>A0A1C3W1Q6</accession>
<dbReference type="PRINTS" id="PR00133">
    <property type="entry name" value="GLHYDRLASE3"/>
</dbReference>
<evidence type="ECO:0000256" key="4">
    <source>
        <dbReference type="ARBA" id="ARBA00023295"/>
    </source>
</evidence>
<name>A0A1C3W1Q6_9HYPH</name>
<protein>
    <recommendedName>
        <fullName evidence="7">Beta-D-glucoside glucohydrolase</fullName>
    </recommendedName>
    <alternativeName>
        <fullName evidence="5">Cellobiase</fullName>
    </alternativeName>
    <alternativeName>
        <fullName evidence="6">Gentiobiase</fullName>
    </alternativeName>
</protein>
<keyword evidence="3" id="KW-0119">Carbohydrate metabolism</keyword>
<evidence type="ECO:0000313" key="11">
    <source>
        <dbReference type="Proteomes" id="UP000199101"/>
    </source>
</evidence>
<dbReference type="InterPro" id="IPR036881">
    <property type="entry name" value="Glyco_hydro_3_C_sf"/>
</dbReference>
<dbReference type="InterPro" id="IPR017853">
    <property type="entry name" value="GH"/>
</dbReference>
<evidence type="ECO:0000259" key="9">
    <source>
        <dbReference type="SMART" id="SM01217"/>
    </source>
</evidence>
<dbReference type="InterPro" id="IPR036962">
    <property type="entry name" value="Glyco_hydro_3_N_sf"/>
</dbReference>
<dbReference type="EMBL" id="FMAG01000004">
    <property type="protein sequence ID" value="SCB33876.1"/>
    <property type="molecule type" value="Genomic_DNA"/>
</dbReference>
<dbReference type="Pfam" id="PF14310">
    <property type="entry name" value="Fn3-like"/>
    <property type="match status" value="1"/>
</dbReference>
<gene>
    <name evidence="10" type="ORF">GA0061103_4694</name>
</gene>
<dbReference type="Gene3D" id="2.60.40.10">
    <property type="entry name" value="Immunoglobulins"/>
    <property type="match status" value="1"/>
</dbReference>
<keyword evidence="11" id="KW-1185">Reference proteome</keyword>
<evidence type="ECO:0000256" key="8">
    <source>
        <dbReference type="RuleBase" id="RU361161"/>
    </source>
</evidence>
<dbReference type="Pfam" id="PF01915">
    <property type="entry name" value="Glyco_hydro_3_C"/>
    <property type="match status" value="1"/>
</dbReference>
<evidence type="ECO:0000313" key="10">
    <source>
        <dbReference type="EMBL" id="SCB33876.1"/>
    </source>
</evidence>
<dbReference type="Gene3D" id="3.40.50.1700">
    <property type="entry name" value="Glycoside hydrolase family 3 C-terminal domain"/>
    <property type="match status" value="1"/>
</dbReference>
<dbReference type="GO" id="GO:0008422">
    <property type="term" value="F:beta-glucosidase activity"/>
    <property type="evidence" value="ECO:0007669"/>
    <property type="project" value="UniProtKB-ARBA"/>
</dbReference>
<proteinExistence type="inferred from homology"/>
<dbReference type="SMART" id="SM01217">
    <property type="entry name" value="Fn3_like"/>
    <property type="match status" value="1"/>
</dbReference>
<dbReference type="PANTHER" id="PTHR42715">
    <property type="entry name" value="BETA-GLUCOSIDASE"/>
    <property type="match status" value="1"/>
</dbReference>
<dbReference type="InterPro" id="IPR013783">
    <property type="entry name" value="Ig-like_fold"/>
</dbReference>
<feature type="domain" description="Fibronectin type III-like" evidence="9">
    <location>
        <begin position="616"/>
        <end position="686"/>
    </location>
</feature>
<dbReference type="InterPro" id="IPR002772">
    <property type="entry name" value="Glyco_hydro_3_C"/>
</dbReference>
<evidence type="ECO:0000256" key="1">
    <source>
        <dbReference type="ARBA" id="ARBA00005336"/>
    </source>
</evidence>
<dbReference type="PROSITE" id="PS00775">
    <property type="entry name" value="GLYCOSYL_HYDROL_F3"/>
    <property type="match status" value="1"/>
</dbReference>
<dbReference type="InterPro" id="IPR019800">
    <property type="entry name" value="Glyco_hydro_3_AS"/>
</dbReference>
<comment type="similarity">
    <text evidence="1 8">Belongs to the glycosyl hydrolase 3 family.</text>
</comment>
<keyword evidence="2 8" id="KW-0378">Hydrolase</keyword>
<dbReference type="SUPFAM" id="SSF51445">
    <property type="entry name" value="(Trans)glycosidases"/>
    <property type="match status" value="1"/>
</dbReference>
<dbReference type="SUPFAM" id="SSF52279">
    <property type="entry name" value="Beta-D-glucan exohydrolase, C-terminal domain"/>
    <property type="match status" value="1"/>
</dbReference>
<dbReference type="AlphaFoldDB" id="A0A1C3W1Q6"/>
<dbReference type="FunFam" id="2.60.40.10:FF:000495">
    <property type="entry name" value="Periplasmic beta-glucosidase"/>
    <property type="match status" value="1"/>
</dbReference>
<sequence length="791" mass="86677">MTSDKLMNGDFAALIAEMTTEEKVALLAGHRMWKTKAIERLGIPSIVMTDGTYGVRYSIHQIDNDQAGGVDFSAFLNVVGQRASHVEVAWGAMKQATCFPNGSSLGCSWDVDLAHELGTALAMECQEFGVHLLLGPGINIRRTPLGGRSYEYYAEDPIVSGDFAAGVINGLQENGVGASLKHFACNNSEVERTSMDSVVDERALREIYLKGFQRAIAKSNPWTVMSSYNRLNGVQAAEDHWLLTKVLREEWGYEGLVVSDWHGIKDRPASLKAGNDLDMPESETRKSDLLEAIEAGKIDMTVIDEACARVLALVRAGKLGERRDTVFDRDAHHKLARRMAAESMVLLKNDDQLLPITPAKVKRMVVIGEGAGVPVIQGSGCATTTPTLVDVPIDEIVKLAGDAIKVDQYRGTSEVEGERAALMAEAVEGARGADVVVIFVCTENGYDGEGSDRTTLDLAPGHDALVSAVAAVNPNVVVAIASPDAVVMPWIPEVKSIVEMFFSGQATGGGIADILFGVVNPSGKLTTTFPKRMQDMPSYLSYPGENGRHYYSEGIHVGYRWYDAREIEPQYPFGFGLSYTSFAYSDLKLDRSELNAGEDVVASFTVTNTGAVAGKEAAQLYVNYSKPRLQRPRHELKSFAKVHLEPGESKRVTLVVPAADFALYDSGKGRWVLDDDVVRIEIGSSSRAIHLVAPLQIRSRASRHREVKWDTQPIFVLANPIARAKFNQFLQKHLSIDEEAADRMLEHCANSFFGMFTTFDRRFRQAFPKTDIAALLADINKTMADEETMVN</sequence>
<evidence type="ECO:0000256" key="6">
    <source>
        <dbReference type="ARBA" id="ARBA00032194"/>
    </source>
</evidence>
<dbReference type="STRING" id="410764.GA0061103_4694"/>
<dbReference type="Proteomes" id="UP000199101">
    <property type="component" value="Unassembled WGS sequence"/>
</dbReference>
<keyword evidence="4 8" id="KW-0326">Glycosidase</keyword>
<dbReference type="GO" id="GO:0005975">
    <property type="term" value="P:carbohydrate metabolic process"/>
    <property type="evidence" value="ECO:0007669"/>
    <property type="project" value="InterPro"/>
</dbReference>
<evidence type="ECO:0000256" key="2">
    <source>
        <dbReference type="ARBA" id="ARBA00022801"/>
    </source>
</evidence>
<evidence type="ECO:0000256" key="3">
    <source>
        <dbReference type="ARBA" id="ARBA00023277"/>
    </source>
</evidence>
<dbReference type="PANTHER" id="PTHR42715:SF10">
    <property type="entry name" value="BETA-GLUCOSIDASE"/>
    <property type="match status" value="1"/>
</dbReference>
<reference evidence="11" key="1">
    <citation type="submission" date="2016-08" db="EMBL/GenBank/DDBJ databases">
        <authorList>
            <person name="Varghese N."/>
            <person name="Submissions Spin"/>
        </authorList>
    </citation>
    <scope>NUCLEOTIDE SEQUENCE [LARGE SCALE GENOMIC DNA]</scope>
    <source>
        <strain evidence="11">HAMBI 2975</strain>
    </source>
</reference>
<dbReference type="InterPro" id="IPR001764">
    <property type="entry name" value="Glyco_hydro_3_N"/>
</dbReference>
<dbReference type="Gene3D" id="3.20.20.300">
    <property type="entry name" value="Glycoside hydrolase, family 3, N-terminal domain"/>
    <property type="match status" value="1"/>
</dbReference>
<dbReference type="InterPro" id="IPR026891">
    <property type="entry name" value="Fn3-like"/>
</dbReference>
<evidence type="ECO:0000256" key="5">
    <source>
        <dbReference type="ARBA" id="ARBA00031448"/>
    </source>
</evidence>
<organism evidence="10 11">
    <name type="scientific">Rhizobium multihospitium</name>
    <dbReference type="NCBI Taxonomy" id="410764"/>
    <lineage>
        <taxon>Bacteria</taxon>
        <taxon>Pseudomonadati</taxon>
        <taxon>Pseudomonadota</taxon>
        <taxon>Alphaproteobacteria</taxon>
        <taxon>Hyphomicrobiales</taxon>
        <taxon>Rhizobiaceae</taxon>
        <taxon>Rhizobium/Agrobacterium group</taxon>
        <taxon>Rhizobium</taxon>
    </lineage>
</organism>
<evidence type="ECO:0000256" key="7">
    <source>
        <dbReference type="ARBA" id="ARBA00032594"/>
    </source>
</evidence>